<gene>
    <name evidence="6" type="ORF">J8C06_11675</name>
</gene>
<feature type="domain" description="RNA polymerase sigma-70 ECF-like HTH" evidence="5">
    <location>
        <begin position="1"/>
        <end position="185"/>
    </location>
</feature>
<evidence type="ECO:0000256" key="3">
    <source>
        <dbReference type="ARBA" id="ARBA00023082"/>
    </source>
</evidence>
<dbReference type="InterPro" id="IPR013324">
    <property type="entry name" value="RNA_pol_sigma_r3/r4-like"/>
</dbReference>
<accession>A0ABX8BGV6</accession>
<reference evidence="6 7" key="1">
    <citation type="submission" date="2021-03" db="EMBL/GenBank/DDBJ databases">
        <title>Genomic and phenotypic characterization of Chloracidobacterium isolates provides evidence for multiple species.</title>
        <authorList>
            <person name="Saini M.K."/>
            <person name="Costas A.M.G."/>
            <person name="Tank M."/>
            <person name="Bryant D.A."/>
        </authorList>
    </citation>
    <scope>NUCLEOTIDE SEQUENCE [LARGE SCALE GENOMIC DNA]</scope>
    <source>
        <strain evidence="6 7">BV2-C</strain>
    </source>
</reference>
<keyword evidence="7" id="KW-1185">Reference proteome</keyword>
<evidence type="ECO:0000313" key="7">
    <source>
        <dbReference type="Proteomes" id="UP000676506"/>
    </source>
</evidence>
<dbReference type="InterPro" id="IPR013325">
    <property type="entry name" value="RNA_pol_sigma_r2"/>
</dbReference>
<dbReference type="InterPro" id="IPR053812">
    <property type="entry name" value="HTH_Sigma70_ECF-like"/>
</dbReference>
<dbReference type="SUPFAM" id="SSF88659">
    <property type="entry name" value="Sigma3 and sigma4 domains of RNA polymerase sigma factors"/>
    <property type="match status" value="1"/>
</dbReference>
<proteinExistence type="inferred from homology"/>
<dbReference type="PANTHER" id="PTHR43133:SF39">
    <property type="entry name" value="SIMILAR TO RNA POLYMERASE SIGMA-E FACTOR"/>
    <property type="match status" value="1"/>
</dbReference>
<dbReference type="SUPFAM" id="SSF88946">
    <property type="entry name" value="Sigma2 domain of RNA polymerase sigma factors"/>
    <property type="match status" value="1"/>
</dbReference>
<organism evidence="6 7">
    <name type="scientific">Chloracidobacterium validum</name>
    <dbReference type="NCBI Taxonomy" id="2821543"/>
    <lineage>
        <taxon>Bacteria</taxon>
        <taxon>Pseudomonadati</taxon>
        <taxon>Acidobacteriota</taxon>
        <taxon>Terriglobia</taxon>
        <taxon>Terriglobales</taxon>
        <taxon>Acidobacteriaceae</taxon>
        <taxon>Chloracidobacterium</taxon>
    </lineage>
</organism>
<evidence type="ECO:0000256" key="2">
    <source>
        <dbReference type="ARBA" id="ARBA00023015"/>
    </source>
</evidence>
<keyword evidence="4" id="KW-0804">Transcription</keyword>
<dbReference type="InterPro" id="IPR036388">
    <property type="entry name" value="WH-like_DNA-bd_sf"/>
</dbReference>
<dbReference type="RefSeq" id="WP_211430619.1">
    <property type="nucleotide sequence ID" value="NZ_CP072649.1"/>
</dbReference>
<name>A0ABX8BGV6_9BACT</name>
<evidence type="ECO:0000313" key="6">
    <source>
        <dbReference type="EMBL" id="QUW04730.1"/>
    </source>
</evidence>
<dbReference type="Gene3D" id="1.10.1740.10">
    <property type="match status" value="1"/>
</dbReference>
<dbReference type="InterPro" id="IPR014284">
    <property type="entry name" value="RNA_pol_sigma-70_dom"/>
</dbReference>
<dbReference type="PANTHER" id="PTHR43133">
    <property type="entry name" value="RNA POLYMERASE ECF-TYPE SIGMA FACTO"/>
    <property type="match status" value="1"/>
</dbReference>
<dbReference type="InterPro" id="IPR011517">
    <property type="entry name" value="RNA_pol_sigma70_ECF-like"/>
</dbReference>
<dbReference type="NCBIfam" id="TIGR02999">
    <property type="entry name" value="Sig-70_X6"/>
    <property type="match status" value="1"/>
</dbReference>
<keyword evidence="2" id="KW-0805">Transcription regulation</keyword>
<evidence type="ECO:0000259" key="5">
    <source>
        <dbReference type="Pfam" id="PF07638"/>
    </source>
</evidence>
<comment type="similarity">
    <text evidence="1">Belongs to the sigma-70 factor family. ECF subfamily.</text>
</comment>
<dbReference type="Gene3D" id="1.10.10.10">
    <property type="entry name" value="Winged helix-like DNA-binding domain superfamily/Winged helix DNA-binding domain"/>
    <property type="match status" value="1"/>
</dbReference>
<protein>
    <submittedName>
        <fullName evidence="6">Sigma-70 family RNA polymerase sigma factor</fullName>
    </submittedName>
</protein>
<dbReference type="EMBL" id="CP072649">
    <property type="protein sequence ID" value="QUW04730.1"/>
    <property type="molecule type" value="Genomic_DNA"/>
</dbReference>
<evidence type="ECO:0000256" key="4">
    <source>
        <dbReference type="ARBA" id="ARBA00023163"/>
    </source>
</evidence>
<dbReference type="InterPro" id="IPR039425">
    <property type="entry name" value="RNA_pol_sigma-70-like"/>
</dbReference>
<dbReference type="Pfam" id="PF07638">
    <property type="entry name" value="Sigma70_ECF"/>
    <property type="match status" value="1"/>
</dbReference>
<dbReference type="NCBIfam" id="TIGR02937">
    <property type="entry name" value="sigma70-ECF"/>
    <property type="match status" value="1"/>
</dbReference>
<evidence type="ECO:0000256" key="1">
    <source>
        <dbReference type="ARBA" id="ARBA00010641"/>
    </source>
</evidence>
<sequence>MGDVTQLLADWQSGDESALARLMPVVYEELRRIAIRAMRRESVTHTLQPTALVNEAYLRLIRQERADWRNRAHFFAIAAQLMRRILVDHVRGRKRQRRGGDQVVVTLDGMGGLASPTSSGDVDVLALDEALTKLEGLAPRQCRIVELRFFSGLTVEAVAEALGISPITVKREWAMAKTFLYRELRPTREG</sequence>
<keyword evidence="3" id="KW-0731">Sigma factor</keyword>
<dbReference type="Proteomes" id="UP000676506">
    <property type="component" value="Chromosome 2"/>
</dbReference>